<keyword evidence="2" id="KW-1185">Reference proteome</keyword>
<reference evidence="1" key="1">
    <citation type="submission" date="2022-02" db="EMBL/GenBank/DDBJ databases">
        <title>Plant Genome Project.</title>
        <authorList>
            <person name="Zhang R.-G."/>
        </authorList>
    </citation>
    <scope>NUCLEOTIDE SEQUENCE</scope>
    <source>
        <strain evidence="1">AT1</strain>
    </source>
</reference>
<sequence length="59" mass="7389">MMSKPPMFLKEYRKIWKPLFKVFTQRKKWIQWFSIQCFVSIKIHFFSSYMYSDEALNDI</sequence>
<organism evidence="1 2">
    <name type="scientific">Rhododendron molle</name>
    <name type="common">Chinese azalea</name>
    <name type="synonym">Azalea mollis</name>
    <dbReference type="NCBI Taxonomy" id="49168"/>
    <lineage>
        <taxon>Eukaryota</taxon>
        <taxon>Viridiplantae</taxon>
        <taxon>Streptophyta</taxon>
        <taxon>Embryophyta</taxon>
        <taxon>Tracheophyta</taxon>
        <taxon>Spermatophyta</taxon>
        <taxon>Magnoliopsida</taxon>
        <taxon>eudicotyledons</taxon>
        <taxon>Gunneridae</taxon>
        <taxon>Pentapetalae</taxon>
        <taxon>asterids</taxon>
        <taxon>Ericales</taxon>
        <taxon>Ericaceae</taxon>
        <taxon>Ericoideae</taxon>
        <taxon>Rhodoreae</taxon>
        <taxon>Rhododendron</taxon>
    </lineage>
</organism>
<comment type="caution">
    <text evidence="1">The sequence shown here is derived from an EMBL/GenBank/DDBJ whole genome shotgun (WGS) entry which is preliminary data.</text>
</comment>
<dbReference type="EMBL" id="CM046390">
    <property type="protein sequence ID" value="KAI8564390.1"/>
    <property type="molecule type" value="Genomic_DNA"/>
</dbReference>
<gene>
    <name evidence="1" type="ORF">RHMOL_Rhmol03G0177500</name>
</gene>
<proteinExistence type="predicted"/>
<accession>A0ACC0PG18</accession>
<protein>
    <submittedName>
        <fullName evidence="1">Uncharacterized protein</fullName>
    </submittedName>
</protein>
<dbReference type="Proteomes" id="UP001062846">
    <property type="component" value="Chromosome 3"/>
</dbReference>
<evidence type="ECO:0000313" key="2">
    <source>
        <dbReference type="Proteomes" id="UP001062846"/>
    </source>
</evidence>
<evidence type="ECO:0000313" key="1">
    <source>
        <dbReference type="EMBL" id="KAI8564390.1"/>
    </source>
</evidence>
<name>A0ACC0PG18_RHOML</name>